<feature type="transmembrane region" description="Helical" evidence="7">
    <location>
        <begin position="963"/>
        <end position="986"/>
    </location>
</feature>
<dbReference type="GO" id="GO:0016020">
    <property type="term" value="C:membrane"/>
    <property type="evidence" value="ECO:0007669"/>
    <property type="project" value="UniProtKB-SubCell"/>
</dbReference>
<dbReference type="InterPro" id="IPR001611">
    <property type="entry name" value="Leu-rich_rpt"/>
</dbReference>
<dbReference type="InterPro" id="IPR020846">
    <property type="entry name" value="MFS_dom"/>
</dbReference>
<sequence>MDQCKTLYYDYCKTYDVEPNETILGEIQKVSNGDNNPTKSFNLSSLSIPEAQYVVLGKLFTHDCLFTSIHLNDCNLTSEALQAFLHGLVKNTTCRTLELKGNSIHGAGTEALAQVLRRNQTLQNLRLEWNQIGAMDTSAFTSFCDALGVNKALIELDLRNNDISHVGATELAATLKRNVTLRILDLRWNNIGAIGSRALLASCQSNSTLNELHLAGNNIPDDVIQNINNALAKNTEKRQVHFGHSKNMAVLARQLQDAHTEKDRQMTSVLTRVSLQEQAMLKANKSLATKIKKMQEALDDRKLAFNALSAKNALLEADLTVATQQHNDAQNEVKKLQIEKDHLKKLIHKEYKKEKDELVHTQAKLERDLLESLETQRRLTEKIHDFERKTENLQTTIHELRETLTKTDRDHHVKLSALDTENQRLKSKHKEDLKDCELTNSRDNQRLKESYETTQQNLKEQITKLENIRTALEREINSLKSNISTQKLNHDENLQQEKIRIKNEDEKIQHELEDRLRSLTTTKEDLESRYNQQLISNRDFQQKINFQSVEIETLKRQIESVQTSNLSKDTEFLENREKIKTEYEKKLRLIQKDIDMNEELKDRNRQLESEIKDQRYNDRNTIRELETRLADLQTKFNQREQEISQLKHNEEKRLQFLRTAMLDYIVNLYFEKKSAFALGIAVCGSGVGTFVLSYIMDAVVNIQSWLSYPSALLIEAAIILFGIVCGFLMTPLPQEPSEQRRLQRQAEKNLKSSNAPVTSENNVANEIVEPMLPNVSIQNSPSKSFFGQIIEQIDLNLLKNTAFTLFTVSNFLASLGFNVIYNFADDLANDSKVIKGHRTYIVMSIGLSNILGRVIIGYLGDRKWINRLLLFIITLIISGIATIIAPLCGSSVITHIGYASLFGFFSGGYVALTSIVLVDIVGKNKLSDAFGVLLLFIGIATAIGTPIVGAMRDAFSDFTRPFLWPYLIFGSCTVLSGVILFAIPFLQRKKPNGHQTEVNVEAS</sequence>
<dbReference type="PANTHER" id="PTHR23170">
    <property type="entry name" value="NY-REN-58 ANTIGEN"/>
    <property type="match status" value="1"/>
</dbReference>
<keyword evidence="7" id="KW-0812">Transmembrane</keyword>
<dbReference type="Pfam" id="PF07690">
    <property type="entry name" value="MFS_1"/>
    <property type="match status" value="1"/>
</dbReference>
<dbReference type="GO" id="GO:0005813">
    <property type="term" value="C:centrosome"/>
    <property type="evidence" value="ECO:0007669"/>
    <property type="project" value="UniProtKB-SubCell"/>
</dbReference>
<dbReference type="InterPro" id="IPR011701">
    <property type="entry name" value="MFS"/>
</dbReference>
<dbReference type="InterPro" id="IPR052116">
    <property type="entry name" value="Centro_Cilium_Assembly"/>
</dbReference>
<evidence type="ECO:0000313" key="10">
    <source>
        <dbReference type="Proteomes" id="UP000663845"/>
    </source>
</evidence>
<feature type="transmembrane region" description="Helical" evidence="7">
    <location>
        <begin position="708"/>
        <end position="732"/>
    </location>
</feature>
<feature type="coiled-coil region" evidence="6">
    <location>
        <begin position="444"/>
        <end position="649"/>
    </location>
</feature>
<dbReference type="EMBL" id="CAJNOG010000041">
    <property type="protein sequence ID" value="CAF0825957.1"/>
    <property type="molecule type" value="Genomic_DNA"/>
</dbReference>
<feature type="transmembrane region" description="Helical" evidence="7">
    <location>
        <begin position="899"/>
        <end position="918"/>
    </location>
</feature>
<evidence type="ECO:0000256" key="1">
    <source>
        <dbReference type="ARBA" id="ARBA00004141"/>
    </source>
</evidence>
<dbReference type="PANTHER" id="PTHR23170:SF3">
    <property type="entry name" value="LEUCINE-RICH REPEAT-CONTAINING PROTEIN 45"/>
    <property type="match status" value="1"/>
</dbReference>
<dbReference type="InterPro" id="IPR032675">
    <property type="entry name" value="LRR_dom_sf"/>
</dbReference>
<feature type="coiled-coil region" evidence="6">
    <location>
        <begin position="312"/>
        <end position="403"/>
    </location>
</feature>
<dbReference type="SMART" id="SM00368">
    <property type="entry name" value="LRR_RI"/>
    <property type="match status" value="6"/>
</dbReference>
<comment type="subcellular location">
    <subcellularLocation>
        <location evidence="2">Cytoplasm</location>
        <location evidence="2">Cytoskeleton</location>
        <location evidence="2">Microtubule organizing center</location>
        <location evidence="2">Centrosome</location>
    </subcellularLocation>
    <subcellularLocation>
        <location evidence="1">Membrane</location>
        <topology evidence="1">Multi-pass membrane protein</topology>
    </subcellularLocation>
</comment>
<name>A0A813UN25_9BILA</name>
<dbReference type="Gene3D" id="1.20.1250.20">
    <property type="entry name" value="MFS general substrate transporter like domains"/>
    <property type="match status" value="1"/>
</dbReference>
<keyword evidence="7" id="KW-0472">Membrane</keyword>
<feature type="transmembrane region" description="Helical" evidence="7">
    <location>
        <begin position="675"/>
        <end position="696"/>
    </location>
</feature>
<keyword evidence="4 6" id="KW-0175">Coiled coil</keyword>
<evidence type="ECO:0000256" key="7">
    <source>
        <dbReference type="SAM" id="Phobius"/>
    </source>
</evidence>
<keyword evidence="5" id="KW-0206">Cytoskeleton</keyword>
<evidence type="ECO:0000313" key="9">
    <source>
        <dbReference type="EMBL" id="CAF0825957.1"/>
    </source>
</evidence>
<evidence type="ECO:0000256" key="6">
    <source>
        <dbReference type="SAM" id="Coils"/>
    </source>
</evidence>
<feature type="domain" description="Major facilitator superfamily (MFS) profile" evidence="8">
    <location>
        <begin position="802"/>
        <end position="1003"/>
    </location>
</feature>
<dbReference type="PROSITE" id="PS50850">
    <property type="entry name" value="MFS"/>
    <property type="match status" value="1"/>
</dbReference>
<dbReference type="AlphaFoldDB" id="A0A813UN25"/>
<feature type="transmembrane region" description="Helical" evidence="7">
    <location>
        <begin position="868"/>
        <end position="893"/>
    </location>
</feature>
<feature type="transmembrane region" description="Helical" evidence="7">
    <location>
        <begin position="802"/>
        <end position="824"/>
    </location>
</feature>
<dbReference type="SUPFAM" id="SSF52047">
    <property type="entry name" value="RNI-like"/>
    <property type="match status" value="1"/>
</dbReference>
<dbReference type="Pfam" id="PF13516">
    <property type="entry name" value="LRR_6"/>
    <property type="match status" value="3"/>
</dbReference>
<proteinExistence type="predicted"/>
<dbReference type="InterPro" id="IPR036259">
    <property type="entry name" value="MFS_trans_sf"/>
</dbReference>
<organism evidence="9 10">
    <name type="scientific">Adineta steineri</name>
    <dbReference type="NCBI Taxonomy" id="433720"/>
    <lineage>
        <taxon>Eukaryota</taxon>
        <taxon>Metazoa</taxon>
        <taxon>Spiralia</taxon>
        <taxon>Gnathifera</taxon>
        <taxon>Rotifera</taxon>
        <taxon>Eurotatoria</taxon>
        <taxon>Bdelloidea</taxon>
        <taxon>Adinetida</taxon>
        <taxon>Adinetidae</taxon>
        <taxon>Adineta</taxon>
    </lineage>
</organism>
<comment type="caution">
    <text evidence="9">The sequence shown here is derived from an EMBL/GenBank/DDBJ whole genome shotgun (WGS) entry which is preliminary data.</text>
</comment>
<feature type="transmembrane region" description="Helical" evidence="7">
    <location>
        <begin position="930"/>
        <end position="951"/>
    </location>
</feature>
<evidence type="ECO:0000256" key="4">
    <source>
        <dbReference type="ARBA" id="ARBA00023054"/>
    </source>
</evidence>
<keyword evidence="3" id="KW-0963">Cytoplasm</keyword>
<keyword evidence="7" id="KW-1133">Transmembrane helix</keyword>
<dbReference type="GO" id="GO:0022857">
    <property type="term" value="F:transmembrane transporter activity"/>
    <property type="evidence" value="ECO:0007669"/>
    <property type="project" value="InterPro"/>
</dbReference>
<evidence type="ECO:0000256" key="3">
    <source>
        <dbReference type="ARBA" id="ARBA00022490"/>
    </source>
</evidence>
<protein>
    <recommendedName>
        <fullName evidence="8">Major facilitator superfamily (MFS) profile domain-containing protein</fullName>
    </recommendedName>
</protein>
<dbReference type="SUPFAM" id="SSF103473">
    <property type="entry name" value="MFS general substrate transporter"/>
    <property type="match status" value="1"/>
</dbReference>
<dbReference type="Proteomes" id="UP000663845">
    <property type="component" value="Unassembled WGS sequence"/>
</dbReference>
<feature type="transmembrane region" description="Helical" evidence="7">
    <location>
        <begin position="839"/>
        <end position="856"/>
    </location>
</feature>
<dbReference type="Gene3D" id="3.80.10.10">
    <property type="entry name" value="Ribonuclease Inhibitor"/>
    <property type="match status" value="2"/>
</dbReference>
<evidence type="ECO:0000256" key="5">
    <source>
        <dbReference type="ARBA" id="ARBA00023212"/>
    </source>
</evidence>
<evidence type="ECO:0000259" key="8">
    <source>
        <dbReference type="PROSITE" id="PS50850"/>
    </source>
</evidence>
<accession>A0A813UN25</accession>
<evidence type="ECO:0000256" key="2">
    <source>
        <dbReference type="ARBA" id="ARBA00004300"/>
    </source>
</evidence>
<reference evidence="9" key="1">
    <citation type="submission" date="2021-02" db="EMBL/GenBank/DDBJ databases">
        <authorList>
            <person name="Nowell W R."/>
        </authorList>
    </citation>
    <scope>NUCLEOTIDE SEQUENCE</scope>
</reference>
<gene>
    <name evidence="9" type="ORF">JYZ213_LOCUS6571</name>
</gene>